<feature type="transmembrane region" description="Helical" evidence="6">
    <location>
        <begin position="173"/>
        <end position="196"/>
    </location>
</feature>
<dbReference type="InterPro" id="IPR005829">
    <property type="entry name" value="Sugar_transporter_CS"/>
</dbReference>
<comment type="subcellular location">
    <subcellularLocation>
        <location evidence="1">Membrane</location>
        <topology evidence="1">Multi-pass membrane protein</topology>
    </subcellularLocation>
</comment>
<keyword evidence="2 6" id="KW-0812">Transmembrane</keyword>
<feature type="transmembrane region" description="Helical" evidence="6">
    <location>
        <begin position="269"/>
        <end position="290"/>
    </location>
</feature>
<feature type="transmembrane region" description="Helical" evidence="6">
    <location>
        <begin position="311"/>
        <end position="328"/>
    </location>
</feature>
<evidence type="ECO:0000256" key="6">
    <source>
        <dbReference type="SAM" id="Phobius"/>
    </source>
</evidence>
<dbReference type="InterPro" id="IPR036259">
    <property type="entry name" value="MFS_trans_sf"/>
</dbReference>
<gene>
    <name evidence="8" type="ORF">AB675_7228</name>
</gene>
<evidence type="ECO:0000259" key="7">
    <source>
        <dbReference type="PROSITE" id="PS50850"/>
    </source>
</evidence>
<keyword evidence="9" id="KW-1185">Reference proteome</keyword>
<dbReference type="InterPro" id="IPR053791">
    <property type="entry name" value="MFS_Tri12-like"/>
</dbReference>
<dbReference type="InterPro" id="IPR020846">
    <property type="entry name" value="MFS_dom"/>
</dbReference>
<feature type="transmembrane region" description="Helical" evidence="6">
    <location>
        <begin position="399"/>
        <end position="418"/>
    </location>
</feature>
<protein>
    <submittedName>
        <fullName evidence="8">Vacuolar basic amino acid transporter 5</fullName>
    </submittedName>
</protein>
<organism evidence="8 9">
    <name type="scientific">Cyphellophora attinorum</name>
    <dbReference type="NCBI Taxonomy" id="1664694"/>
    <lineage>
        <taxon>Eukaryota</taxon>
        <taxon>Fungi</taxon>
        <taxon>Dikarya</taxon>
        <taxon>Ascomycota</taxon>
        <taxon>Pezizomycotina</taxon>
        <taxon>Eurotiomycetes</taxon>
        <taxon>Chaetothyriomycetidae</taxon>
        <taxon>Chaetothyriales</taxon>
        <taxon>Cyphellophoraceae</taxon>
        <taxon>Cyphellophora</taxon>
    </lineage>
</organism>
<dbReference type="GO" id="GO:0022857">
    <property type="term" value="F:transmembrane transporter activity"/>
    <property type="evidence" value="ECO:0007669"/>
    <property type="project" value="InterPro"/>
</dbReference>
<feature type="transmembrane region" description="Helical" evidence="6">
    <location>
        <begin position="202"/>
        <end position="222"/>
    </location>
</feature>
<dbReference type="PANTHER" id="PTHR23501">
    <property type="entry name" value="MAJOR FACILITATOR SUPERFAMILY"/>
    <property type="match status" value="1"/>
</dbReference>
<dbReference type="AlphaFoldDB" id="A0A0N0NHW7"/>
<dbReference type="Pfam" id="PF07690">
    <property type="entry name" value="MFS_1"/>
    <property type="match status" value="1"/>
</dbReference>
<dbReference type="Gene3D" id="1.20.1250.20">
    <property type="entry name" value="MFS general substrate transporter like domains"/>
    <property type="match status" value="1"/>
</dbReference>
<name>A0A0N0NHW7_9EURO</name>
<dbReference type="EMBL" id="LFJN01000045">
    <property type="protein sequence ID" value="KPI35048.1"/>
    <property type="molecule type" value="Genomic_DNA"/>
</dbReference>
<feature type="transmembrane region" description="Helical" evidence="6">
    <location>
        <begin position="243"/>
        <end position="263"/>
    </location>
</feature>
<dbReference type="PROSITE" id="PS50850">
    <property type="entry name" value="MFS"/>
    <property type="match status" value="1"/>
</dbReference>
<dbReference type="PANTHER" id="PTHR23501:SF195">
    <property type="entry name" value="PEP5"/>
    <property type="match status" value="1"/>
</dbReference>
<evidence type="ECO:0000313" key="9">
    <source>
        <dbReference type="Proteomes" id="UP000038010"/>
    </source>
</evidence>
<evidence type="ECO:0000256" key="3">
    <source>
        <dbReference type="ARBA" id="ARBA00022989"/>
    </source>
</evidence>
<comment type="caution">
    <text evidence="8">The sequence shown here is derived from an EMBL/GenBank/DDBJ whole genome shotgun (WGS) entry which is preliminary data.</text>
</comment>
<dbReference type="Proteomes" id="UP000038010">
    <property type="component" value="Unassembled WGS sequence"/>
</dbReference>
<dbReference type="GO" id="GO:0005886">
    <property type="term" value="C:plasma membrane"/>
    <property type="evidence" value="ECO:0007669"/>
    <property type="project" value="TreeGrafter"/>
</dbReference>
<feature type="domain" description="Major facilitator superfamily (MFS) profile" evidence="7">
    <location>
        <begin position="45"/>
        <end position="549"/>
    </location>
</feature>
<evidence type="ECO:0000313" key="8">
    <source>
        <dbReference type="EMBL" id="KPI35048.1"/>
    </source>
</evidence>
<evidence type="ECO:0000256" key="4">
    <source>
        <dbReference type="ARBA" id="ARBA00023136"/>
    </source>
</evidence>
<accession>A0A0N0NHW7</accession>
<feature type="transmembrane region" description="Helical" evidence="6">
    <location>
        <begin position="525"/>
        <end position="545"/>
    </location>
</feature>
<feature type="transmembrane region" description="Helical" evidence="6">
    <location>
        <begin position="374"/>
        <end position="393"/>
    </location>
</feature>
<reference evidence="8 9" key="1">
    <citation type="submission" date="2015-06" db="EMBL/GenBank/DDBJ databases">
        <title>Draft genome of the ant-associated black yeast Phialophora attae CBS 131958.</title>
        <authorList>
            <person name="Moreno L.F."/>
            <person name="Stielow B.J."/>
            <person name="de Hoog S."/>
            <person name="Vicente V.A."/>
            <person name="Weiss V.A."/>
            <person name="de Vries M."/>
            <person name="Cruz L.M."/>
            <person name="Souza E.M."/>
        </authorList>
    </citation>
    <scope>NUCLEOTIDE SEQUENCE [LARGE SCALE GENOMIC DNA]</scope>
    <source>
        <strain evidence="8 9">CBS 131958</strain>
    </source>
</reference>
<evidence type="ECO:0000256" key="2">
    <source>
        <dbReference type="ARBA" id="ARBA00022692"/>
    </source>
</evidence>
<feature type="transmembrane region" description="Helical" evidence="6">
    <location>
        <begin position="340"/>
        <end position="362"/>
    </location>
</feature>
<feature type="transmembrane region" description="Helical" evidence="6">
    <location>
        <begin position="430"/>
        <end position="455"/>
    </location>
</feature>
<proteinExistence type="predicted"/>
<evidence type="ECO:0000256" key="1">
    <source>
        <dbReference type="ARBA" id="ARBA00004141"/>
    </source>
</evidence>
<dbReference type="OrthoDB" id="2587356at2759"/>
<dbReference type="SUPFAM" id="SSF103473">
    <property type="entry name" value="MFS general substrate transporter"/>
    <property type="match status" value="1"/>
</dbReference>
<feature type="transmembrane region" description="Helical" evidence="6">
    <location>
        <begin position="136"/>
        <end position="161"/>
    </location>
</feature>
<dbReference type="CDD" id="cd06179">
    <property type="entry name" value="MFS_TRI12_like"/>
    <property type="match status" value="1"/>
</dbReference>
<feature type="transmembrane region" description="Helical" evidence="6">
    <location>
        <begin position="111"/>
        <end position="130"/>
    </location>
</feature>
<keyword evidence="4 6" id="KW-0472">Membrane</keyword>
<dbReference type="InterPro" id="IPR011701">
    <property type="entry name" value="MFS"/>
</dbReference>
<evidence type="ECO:0000256" key="5">
    <source>
        <dbReference type="SAM" id="MobiDB-lite"/>
    </source>
</evidence>
<feature type="region of interest" description="Disordered" evidence="5">
    <location>
        <begin position="1"/>
        <end position="34"/>
    </location>
</feature>
<dbReference type="GeneID" id="28739460"/>
<feature type="transmembrane region" description="Helical" evidence="6">
    <location>
        <begin position="81"/>
        <end position="99"/>
    </location>
</feature>
<feature type="transmembrane region" description="Helical" evidence="6">
    <location>
        <begin position="45"/>
        <end position="69"/>
    </location>
</feature>
<sequence>MNDTRDPEKHVAGQNVEHDSSASSHVEEGGRHAGQGHEHLTVKTALVYLALCLQYAAQMFNVVGSGAFARNIAAAIGGADKVVWISQAIVIVTVVLGPPVSQASDYWGRKWFLVAGSIFGAVGALILARADTMGQAIGGQVISGVMYVGQPLLIAVGSEILPRRLRPSAQAGLNATGGIGGIAGLLCGSALTAHNLYGWRNYWYITVALTGVSAITIAALYNPPPRPEQRHLTWRQKLSSLDWSGYALLAASLVLFSMGLTWGNNPFSWTNAHVLAPLIVGIVIFVGFVAHQTFFKRDGLIHHDLFKKDRNFALALGCFLADGMIFWQRTTTTPWRWESFLAGLHYCITFFAGIVAAIAIHFASKFTKRLREPIVMSFLLFMIFFALMSRATLTSYNAVWGYPALLGFGFGWSLTLLITAAQMSAPAELIAITSGLMLASRSLGGSVGLAIYTAIFNSSMSKHLGHDIAAAVLPAGLPPTSIEPFIGALMSQNQALLAQIPGVTPAVIGAGVHAMQGAYLKSFEVVWIAAAVFSGVTALVSCFFINPTKEFNDHIDAPLVVPTEPDEK</sequence>
<dbReference type="VEuPathDB" id="FungiDB:AB675_7228"/>
<dbReference type="RefSeq" id="XP_017995011.1">
    <property type="nucleotide sequence ID" value="XM_018147580.1"/>
</dbReference>
<keyword evidence="3 6" id="KW-1133">Transmembrane helix</keyword>
<dbReference type="PROSITE" id="PS00216">
    <property type="entry name" value="SUGAR_TRANSPORT_1"/>
    <property type="match status" value="1"/>
</dbReference>